<evidence type="ECO:0000313" key="1">
    <source>
        <dbReference type="Proteomes" id="UP000694863"/>
    </source>
</evidence>
<name>A0AC55DGS7_ECHTE</name>
<reference evidence="2" key="1">
    <citation type="submission" date="2025-08" db="UniProtKB">
        <authorList>
            <consortium name="RefSeq"/>
        </authorList>
    </citation>
    <scope>IDENTIFICATION</scope>
</reference>
<sequence length="526" mass="58289">MEHSSTLNISLASAGFQNRNADVLSSQTHAHTPCLIAHVQVERSIELRKAKKDEHTLKRRNITDAFSKPSSKDVVEGTRPNLDEIVHGMNSPDPVLCFWATQTARKLLSQERNPPLKVIVEARLVPRLVDFFKCFIYPHLQFEAAWALTNIASGPSDLTQAVVDAGAIQALIELLSSPNVCVCEQAVWALGNIAGDNTEFRDIVISSNIIPHLLALASTTIPITFLRNIAWTLSNLCRNKDPCEEAVKEMLPALLNLLQHDDIEVLSDACWALSYLPDGCQERIDEVVATGVLPRMVELMKSSKLRIMTPSLRTVGNIVTGTDQQTQKAIDAGMLDVLVQLLRHPKSSIQKEAAWTLSKVAAGNCQPIEQLINHGMLPILVSLLRNGEFKVQKEAVWVVANFTMGSTTGQLAMLIQSGVLKPLTSLLICHDHKTVIIVLQTTFYILQSAVNSHDMEKLRLTLEQLGTIEKIEALQLHENHQIGQTAFNIIENLLTKEEDDLEDSMHFKPETLTPPNPTISKPARKL</sequence>
<organism evidence="1 2">
    <name type="scientific">Echinops telfairi</name>
    <name type="common">Lesser hedgehog tenrec</name>
    <dbReference type="NCBI Taxonomy" id="9371"/>
    <lineage>
        <taxon>Eukaryota</taxon>
        <taxon>Metazoa</taxon>
        <taxon>Chordata</taxon>
        <taxon>Craniata</taxon>
        <taxon>Vertebrata</taxon>
        <taxon>Euteleostomi</taxon>
        <taxon>Mammalia</taxon>
        <taxon>Eutheria</taxon>
        <taxon>Afrotheria</taxon>
        <taxon>Tenrecidae</taxon>
        <taxon>Tenrecinae</taxon>
        <taxon>Echinops</taxon>
    </lineage>
</organism>
<accession>A0AC55DGS7</accession>
<gene>
    <name evidence="2" type="primary">LOC101652414</name>
</gene>
<protein>
    <submittedName>
        <fullName evidence="2">LOW QUALITY PROTEIN: importin subunit alpha-8-like</fullName>
    </submittedName>
</protein>
<proteinExistence type="predicted"/>
<dbReference type="Proteomes" id="UP000694863">
    <property type="component" value="Unplaced"/>
</dbReference>
<dbReference type="RefSeq" id="XP_045150947.1">
    <property type="nucleotide sequence ID" value="XM_045295012.1"/>
</dbReference>
<keyword evidence="1" id="KW-1185">Reference proteome</keyword>
<evidence type="ECO:0000313" key="2">
    <source>
        <dbReference type="RefSeq" id="XP_045150947.1"/>
    </source>
</evidence>